<dbReference type="Pfam" id="PF09537">
    <property type="entry name" value="DUF2383"/>
    <property type="match status" value="1"/>
</dbReference>
<dbReference type="AlphaFoldDB" id="A0A5C8KYX8"/>
<gene>
    <name evidence="2" type="ORF">FU658_00515</name>
</gene>
<dbReference type="InterPro" id="IPR012347">
    <property type="entry name" value="Ferritin-like"/>
</dbReference>
<dbReference type="Gene3D" id="1.20.1260.10">
    <property type="match status" value="1"/>
</dbReference>
<organism evidence="2 3">
    <name type="scientific">Alkalisalibacterium limincola</name>
    <dbReference type="NCBI Taxonomy" id="2699169"/>
    <lineage>
        <taxon>Bacteria</taxon>
        <taxon>Pseudomonadati</taxon>
        <taxon>Pseudomonadota</taxon>
        <taxon>Gammaproteobacteria</taxon>
        <taxon>Lysobacterales</taxon>
        <taxon>Lysobacteraceae</taxon>
        <taxon>Alkalisalibacterium</taxon>
    </lineage>
</organism>
<dbReference type="EMBL" id="VRTS01000001">
    <property type="protein sequence ID" value="TXK65652.1"/>
    <property type="molecule type" value="Genomic_DNA"/>
</dbReference>
<evidence type="ECO:0000259" key="1">
    <source>
        <dbReference type="Pfam" id="PF09537"/>
    </source>
</evidence>
<accession>A0A5C8KYX8</accession>
<evidence type="ECO:0000313" key="2">
    <source>
        <dbReference type="EMBL" id="TXK65652.1"/>
    </source>
</evidence>
<comment type="caution">
    <text evidence="2">The sequence shown here is derived from an EMBL/GenBank/DDBJ whole genome shotgun (WGS) entry which is preliminary data.</text>
</comment>
<sequence>MIGPAMPCRLQRCPQASLPHRAQPCGDHVWHQTCVMVGAGPRAGNSPNAMESCMSTDTDTSTLNDLIDVLEDGRNFYADAVTKVDRADLKALFERMARTKSAIANDLKNKVVYSGKEPSDGSFAGSIRKSYAEFKASLVSDTQAEYVAQLEEFEDRILDEFRDAIEKTDDAEVRSIATKYMPEVRRDHDEMKALKDAMGKGK</sequence>
<keyword evidence="3" id="KW-1185">Reference proteome</keyword>
<dbReference type="Proteomes" id="UP000321248">
    <property type="component" value="Unassembled WGS sequence"/>
</dbReference>
<reference evidence="2 3" key="1">
    <citation type="submission" date="2019-08" db="EMBL/GenBank/DDBJ databases">
        <authorList>
            <person name="Karlyshev A.V."/>
        </authorList>
    </citation>
    <scope>NUCLEOTIDE SEQUENCE [LARGE SCALE GENOMIC DNA]</scope>
    <source>
        <strain evidence="2 3">Alg18-2.2</strain>
    </source>
</reference>
<dbReference type="InterPro" id="IPR009078">
    <property type="entry name" value="Ferritin-like_SF"/>
</dbReference>
<dbReference type="NCBIfam" id="TIGR02284">
    <property type="entry name" value="PA2169 family four-helix-bundle protein"/>
    <property type="match status" value="1"/>
</dbReference>
<dbReference type="InterPro" id="IPR011971">
    <property type="entry name" value="CHP02284"/>
</dbReference>
<protein>
    <submittedName>
        <fullName evidence="2">PA2169 family four-helix-bundle protein</fullName>
    </submittedName>
</protein>
<dbReference type="SUPFAM" id="SSF47240">
    <property type="entry name" value="Ferritin-like"/>
    <property type="match status" value="1"/>
</dbReference>
<evidence type="ECO:0000313" key="3">
    <source>
        <dbReference type="Proteomes" id="UP000321248"/>
    </source>
</evidence>
<name>A0A5C8KYX8_9GAMM</name>
<dbReference type="InterPro" id="IPR019052">
    <property type="entry name" value="DUF2383"/>
</dbReference>
<dbReference type="OrthoDB" id="268257at2"/>
<feature type="domain" description="DUF2383" evidence="1">
    <location>
        <begin position="61"/>
        <end position="167"/>
    </location>
</feature>
<proteinExistence type="predicted"/>